<gene>
    <name evidence="1" type="ORF">Q9K01_01680</name>
</gene>
<protein>
    <submittedName>
        <fullName evidence="1">Uncharacterized protein</fullName>
    </submittedName>
</protein>
<proteinExistence type="predicted"/>
<keyword evidence="2" id="KW-1185">Reference proteome</keyword>
<evidence type="ECO:0000313" key="1">
    <source>
        <dbReference type="EMBL" id="MDP4538338.1"/>
    </source>
</evidence>
<evidence type="ECO:0000313" key="2">
    <source>
        <dbReference type="Proteomes" id="UP001235664"/>
    </source>
</evidence>
<accession>A0ABT9H4V0</accession>
<comment type="caution">
    <text evidence="1">The sequence shown here is derived from an EMBL/GenBank/DDBJ whole genome shotgun (WGS) entry which is preliminary data.</text>
</comment>
<name>A0ABT9H4V0_9SPHN</name>
<sequence length="349" mass="37715">MTVQLADTPLTSAFALSETGRLVLGLIDGGLHWLDYAISASYRTYGFPDESTLVAAVQSGLHANRLMLLGGVELPVAPVKLMTMNPRELQILRRAALGQIDPEDPQVEEILSRHSLATIQDLAAVDAMLDHLEIADDPLFQTMTLDERLTLLALQTDDRIADPGKPDLRLEAAQFALDQAGSPVEFADYLRVFLDLMRNLDDPFETPEERYEQAERAVYTLGPIMLAALDCPDACIPRIAAGTPDPSAQPARHEWYAAREGLAAGGGGAARIDATRRALERVAQPFLPPENPAGAVVPNVAQARLLIAAAAPAPAVLANLKNAIKLLGEAVEGPIAQRFRTDARQSCHW</sequence>
<dbReference type="EMBL" id="JAVAIL010000001">
    <property type="protein sequence ID" value="MDP4538338.1"/>
    <property type="molecule type" value="Genomic_DNA"/>
</dbReference>
<dbReference type="Proteomes" id="UP001235664">
    <property type="component" value="Unassembled WGS sequence"/>
</dbReference>
<dbReference type="RefSeq" id="WP_305928479.1">
    <property type="nucleotide sequence ID" value="NZ_JAVAIL010000001.1"/>
</dbReference>
<organism evidence="1 2">
    <name type="scientific">Qipengyuania benthica</name>
    <dbReference type="NCBI Taxonomy" id="3067651"/>
    <lineage>
        <taxon>Bacteria</taxon>
        <taxon>Pseudomonadati</taxon>
        <taxon>Pseudomonadota</taxon>
        <taxon>Alphaproteobacteria</taxon>
        <taxon>Sphingomonadales</taxon>
        <taxon>Erythrobacteraceae</taxon>
        <taxon>Qipengyuania</taxon>
    </lineage>
</organism>
<reference evidence="1 2" key="1">
    <citation type="submission" date="2023-08" db="EMBL/GenBank/DDBJ databases">
        <title>genomic of DY56.</title>
        <authorList>
            <person name="Wang Y."/>
        </authorList>
    </citation>
    <scope>NUCLEOTIDE SEQUENCE [LARGE SCALE GENOMIC DNA]</scope>
    <source>
        <strain evidence="1 2">DY56-A-20</strain>
    </source>
</reference>